<gene>
    <name evidence="1" type="ORF">BTE48_16190</name>
</gene>
<evidence type="ECO:0000313" key="2">
    <source>
        <dbReference type="Proteomes" id="UP000191418"/>
    </source>
</evidence>
<name>A0A1V4T290_9GAMM</name>
<dbReference type="RefSeq" id="WP_169917413.1">
    <property type="nucleotide sequence ID" value="NZ_MTSM01000066.1"/>
</dbReference>
<dbReference type="AlphaFoldDB" id="A0A1V4T290"/>
<evidence type="ECO:0000313" key="1">
    <source>
        <dbReference type="EMBL" id="OPX54064.1"/>
    </source>
</evidence>
<sequence length="273" mass="30646">VTGAQEYQGTGLSWEIPADSQGAKGAVNFRLLFALWFETGFITQASYIQVSCLDGNNNTMASIEFVKDTINNNNANMIIKYYSTDPSYSSNLFKEVRNIPFQPTYWNNLTNAKLYGYSIEKKGADFTVNYPTGSVSFTSNNFKDVPCKHISVFIGRKAPLNNANMLTHRYITDMIFIKDNVNYTEDVPNFFYNGSVWELDSSKNETRINGTPNNVMRDIGSQPIVIPTGTSKVYFGVSNFATMPNITVSYRQKYLKNSLGGLLQSTFICVIIL</sequence>
<feature type="non-terminal residue" evidence="1">
    <location>
        <position position="273"/>
    </location>
</feature>
<reference evidence="1 2" key="1">
    <citation type="submission" date="2017-01" db="EMBL/GenBank/DDBJ databases">
        <title>Genome Sequencing of a Marine Spirillum, Oceanospirillum multiglobuliferum ATCC 33336, from Japan.</title>
        <authorList>
            <person name="Carney J.G."/>
            <person name="Trachtenberg A.M."/>
            <person name="Rheaume B.A."/>
            <person name="Linnane J.D."/>
            <person name="Pitts N.L."/>
            <person name="Mykles D.L."/>
            <person name="Maclea K.S."/>
        </authorList>
    </citation>
    <scope>NUCLEOTIDE SEQUENCE [LARGE SCALE GENOMIC DNA]</scope>
    <source>
        <strain evidence="1 2">ATCC 33336</strain>
    </source>
</reference>
<proteinExistence type="predicted"/>
<accession>A0A1V4T290</accession>
<dbReference type="Proteomes" id="UP000191418">
    <property type="component" value="Unassembled WGS sequence"/>
</dbReference>
<protein>
    <submittedName>
        <fullName evidence="1">Uncharacterized protein</fullName>
    </submittedName>
</protein>
<dbReference type="EMBL" id="MTSM01000066">
    <property type="protein sequence ID" value="OPX54064.1"/>
    <property type="molecule type" value="Genomic_DNA"/>
</dbReference>
<feature type="non-terminal residue" evidence="1">
    <location>
        <position position="1"/>
    </location>
</feature>
<organism evidence="1 2">
    <name type="scientific">Oceanospirillum multiglobuliferum</name>
    <dbReference type="NCBI Taxonomy" id="64969"/>
    <lineage>
        <taxon>Bacteria</taxon>
        <taxon>Pseudomonadati</taxon>
        <taxon>Pseudomonadota</taxon>
        <taxon>Gammaproteobacteria</taxon>
        <taxon>Oceanospirillales</taxon>
        <taxon>Oceanospirillaceae</taxon>
        <taxon>Oceanospirillum</taxon>
    </lineage>
</organism>
<keyword evidence="2" id="KW-1185">Reference proteome</keyword>
<comment type="caution">
    <text evidence="1">The sequence shown here is derived from an EMBL/GenBank/DDBJ whole genome shotgun (WGS) entry which is preliminary data.</text>
</comment>